<dbReference type="Pfam" id="PF02949">
    <property type="entry name" value="7tm_6"/>
    <property type="match status" value="1"/>
</dbReference>
<keyword evidence="2" id="KW-0716">Sensory transduction</keyword>
<dbReference type="GO" id="GO:0004984">
    <property type="term" value="F:olfactory receptor activity"/>
    <property type="evidence" value="ECO:0007669"/>
    <property type="project" value="InterPro"/>
</dbReference>
<evidence type="ECO:0000256" key="7">
    <source>
        <dbReference type="ARBA" id="ARBA00023170"/>
    </source>
</evidence>
<name>A0A857N2I1_9HYME</name>
<evidence type="ECO:0000256" key="2">
    <source>
        <dbReference type="ARBA" id="ARBA00022606"/>
    </source>
</evidence>
<feature type="transmembrane region" description="Helical" evidence="9">
    <location>
        <begin position="108"/>
        <end position="127"/>
    </location>
</feature>
<dbReference type="InterPro" id="IPR004117">
    <property type="entry name" value="7tm6_olfct_rcpt"/>
</dbReference>
<keyword evidence="6 9" id="KW-0472">Membrane</keyword>
<sequence>MRSKASAIDTTVLPVEPFVLGTIRLVQDIRRTIRFIILKTPVLMTIALTCGGLQLVRSDGLAWSIYDSPWIGRSPKMLKCMLIVIKMCQKPLVISISRLIPTPLSLRFYATFITSTISYFTTLRAIAGE</sequence>
<dbReference type="GO" id="GO:0005549">
    <property type="term" value="F:odorant binding"/>
    <property type="evidence" value="ECO:0007669"/>
    <property type="project" value="InterPro"/>
</dbReference>
<accession>A0A857N2I1</accession>
<evidence type="ECO:0000256" key="4">
    <source>
        <dbReference type="ARBA" id="ARBA00022725"/>
    </source>
</evidence>
<evidence type="ECO:0000256" key="6">
    <source>
        <dbReference type="ARBA" id="ARBA00023136"/>
    </source>
</evidence>
<dbReference type="EMBL" id="MK749022">
    <property type="protein sequence ID" value="QHN69119.1"/>
    <property type="molecule type" value="mRNA"/>
</dbReference>
<keyword evidence="4" id="KW-0552">Olfaction</keyword>
<reference evidence="10" key="1">
    <citation type="submission" date="2019-04" db="EMBL/GenBank/DDBJ databases">
        <authorList>
            <person name="Guo B."/>
            <person name="Lu P."/>
        </authorList>
    </citation>
    <scope>NUCLEOTIDE SEQUENCE</scope>
</reference>
<keyword evidence="3 9" id="KW-0812">Transmembrane</keyword>
<comment type="subcellular location">
    <subcellularLocation>
        <location evidence="1">Membrane</location>
        <topology evidence="1">Multi-pass membrane protein</topology>
    </subcellularLocation>
</comment>
<keyword evidence="8" id="KW-0807">Transducer</keyword>
<keyword evidence="7 10" id="KW-0675">Receptor</keyword>
<organism evidence="10">
    <name type="scientific">Sirex noctilio</name>
    <dbReference type="NCBI Taxonomy" id="36765"/>
    <lineage>
        <taxon>Eukaryota</taxon>
        <taxon>Metazoa</taxon>
        <taxon>Ecdysozoa</taxon>
        <taxon>Arthropoda</taxon>
        <taxon>Hexapoda</taxon>
        <taxon>Insecta</taxon>
        <taxon>Pterygota</taxon>
        <taxon>Neoptera</taxon>
        <taxon>Endopterygota</taxon>
        <taxon>Hymenoptera</taxon>
        <taxon>Siricoidea</taxon>
        <taxon>Siricidae</taxon>
        <taxon>Sirex</taxon>
    </lineage>
</organism>
<evidence type="ECO:0000256" key="5">
    <source>
        <dbReference type="ARBA" id="ARBA00022989"/>
    </source>
</evidence>
<keyword evidence="5 9" id="KW-1133">Transmembrane helix</keyword>
<dbReference type="GO" id="GO:0007165">
    <property type="term" value="P:signal transduction"/>
    <property type="evidence" value="ECO:0007669"/>
    <property type="project" value="UniProtKB-KW"/>
</dbReference>
<feature type="transmembrane region" description="Helical" evidence="9">
    <location>
        <begin position="36"/>
        <end position="56"/>
    </location>
</feature>
<evidence type="ECO:0000256" key="9">
    <source>
        <dbReference type="SAM" id="Phobius"/>
    </source>
</evidence>
<evidence type="ECO:0000313" key="10">
    <source>
        <dbReference type="EMBL" id="QHN69119.1"/>
    </source>
</evidence>
<evidence type="ECO:0000256" key="1">
    <source>
        <dbReference type="ARBA" id="ARBA00004141"/>
    </source>
</evidence>
<evidence type="ECO:0000256" key="3">
    <source>
        <dbReference type="ARBA" id="ARBA00022692"/>
    </source>
</evidence>
<evidence type="ECO:0000256" key="8">
    <source>
        <dbReference type="ARBA" id="ARBA00023224"/>
    </source>
</evidence>
<dbReference type="AlphaFoldDB" id="A0A857N2I1"/>
<proteinExistence type="evidence at transcript level"/>
<dbReference type="GO" id="GO:0016020">
    <property type="term" value="C:membrane"/>
    <property type="evidence" value="ECO:0007669"/>
    <property type="project" value="UniProtKB-SubCell"/>
</dbReference>
<protein>
    <submittedName>
        <fullName evidence="10">Odorant receptor 31</fullName>
    </submittedName>
</protein>